<evidence type="ECO:0000313" key="10">
    <source>
        <dbReference type="RefSeq" id="XP_041424873.1"/>
    </source>
</evidence>
<dbReference type="InterPro" id="IPR016186">
    <property type="entry name" value="C-type_lectin-like/link_sf"/>
</dbReference>
<feature type="region of interest" description="Disordered" evidence="6">
    <location>
        <begin position="59"/>
        <end position="116"/>
    </location>
</feature>
<feature type="compositionally biased region" description="Low complexity" evidence="6">
    <location>
        <begin position="79"/>
        <end position="89"/>
    </location>
</feature>
<keyword evidence="4" id="KW-0176">Collagen</keyword>
<evidence type="ECO:0000256" key="4">
    <source>
        <dbReference type="ARBA" id="ARBA00023119"/>
    </source>
</evidence>
<dbReference type="PANTHER" id="PTHR24024">
    <property type="entry name" value="PULMONARY SURFACTANT-ASSOCIATED PROTEIN A"/>
    <property type="match status" value="1"/>
</dbReference>
<keyword evidence="5" id="KW-1015">Disulfide bond</keyword>
<evidence type="ECO:0000259" key="8">
    <source>
        <dbReference type="PROSITE" id="PS50041"/>
    </source>
</evidence>
<sequence>MRGGEPQSEHQGVKDCRMSFLHTFALFCGVSIIAISAQMSKDPEQKTCAFITCESMGKVGPPGKNGLPGARGEKGERGLPGLRGPAGPQGLPGPMGPKGEQGSPGPKGDRGESSAPAVEALKLQISSLDGRLSSLQSRLETERKAFLFASGTSSAGKFYVTNAQEGNYFDGKSICNKAGGQLPSPKSAAENEALAVLSARRKKQFFLGINDLQKEGTFMYPDNKKIGYINWDALEPNNDKGVEDCVEIYTTGKWNDKSCQEIRLIVCEFSS</sequence>
<dbReference type="Pfam" id="PF01391">
    <property type="entry name" value="Collagen"/>
    <property type="match status" value="1"/>
</dbReference>
<evidence type="ECO:0000313" key="9">
    <source>
        <dbReference type="Proteomes" id="UP000186698"/>
    </source>
</evidence>
<dbReference type="Proteomes" id="UP000186698">
    <property type="component" value="Chromosome 7L"/>
</dbReference>
<dbReference type="InterPro" id="IPR018378">
    <property type="entry name" value="C-type_lectin_CS"/>
</dbReference>
<dbReference type="InterPro" id="IPR016187">
    <property type="entry name" value="CTDL_fold"/>
</dbReference>
<evidence type="ECO:0000256" key="6">
    <source>
        <dbReference type="SAM" id="MobiDB-lite"/>
    </source>
</evidence>
<dbReference type="GO" id="GO:0005581">
    <property type="term" value="C:collagen trimer"/>
    <property type="evidence" value="ECO:0007669"/>
    <property type="project" value="UniProtKB-KW"/>
</dbReference>
<dbReference type="GO" id="GO:0005615">
    <property type="term" value="C:extracellular space"/>
    <property type="evidence" value="ECO:0007669"/>
    <property type="project" value="TreeGrafter"/>
</dbReference>
<dbReference type="PROSITE" id="PS00615">
    <property type="entry name" value="C_TYPE_LECTIN_1"/>
    <property type="match status" value="1"/>
</dbReference>
<dbReference type="AlphaFoldDB" id="A0A8J1L5R9"/>
<dbReference type="Gene3D" id="3.10.100.10">
    <property type="entry name" value="Mannose-Binding Protein A, subunit A"/>
    <property type="match status" value="1"/>
</dbReference>
<dbReference type="OrthoDB" id="10255512at2759"/>
<accession>A0A8J1L5R9</accession>
<dbReference type="PANTHER" id="PTHR24024:SF15">
    <property type="entry name" value="PULMONARY SURFACTANT-ASSOCIATED PROTEIN D"/>
    <property type="match status" value="1"/>
</dbReference>
<dbReference type="KEGG" id="xla:108696985"/>
<dbReference type="SUPFAM" id="SSF56436">
    <property type="entry name" value="C-type lectin-like"/>
    <property type="match status" value="1"/>
</dbReference>
<feature type="transmembrane region" description="Helical" evidence="7">
    <location>
        <begin position="20"/>
        <end position="39"/>
    </location>
</feature>
<dbReference type="InterPro" id="IPR008160">
    <property type="entry name" value="Collagen"/>
</dbReference>
<name>A0A8J1L5R9_XENLA</name>
<evidence type="ECO:0000256" key="2">
    <source>
        <dbReference type="ARBA" id="ARBA00022734"/>
    </source>
</evidence>
<evidence type="ECO:0000256" key="5">
    <source>
        <dbReference type="ARBA" id="ARBA00023157"/>
    </source>
</evidence>
<organism evidence="9 10">
    <name type="scientific">Xenopus laevis</name>
    <name type="common">African clawed frog</name>
    <dbReference type="NCBI Taxonomy" id="8355"/>
    <lineage>
        <taxon>Eukaryota</taxon>
        <taxon>Metazoa</taxon>
        <taxon>Chordata</taxon>
        <taxon>Craniata</taxon>
        <taxon>Vertebrata</taxon>
        <taxon>Euteleostomi</taxon>
        <taxon>Amphibia</taxon>
        <taxon>Batrachia</taxon>
        <taxon>Anura</taxon>
        <taxon>Pipoidea</taxon>
        <taxon>Pipidae</taxon>
        <taxon>Xenopodinae</taxon>
        <taxon>Xenopus</taxon>
        <taxon>Xenopus</taxon>
    </lineage>
</organism>
<keyword evidence="7" id="KW-0812">Transmembrane</keyword>
<evidence type="ECO:0000256" key="3">
    <source>
        <dbReference type="ARBA" id="ARBA00022837"/>
    </source>
</evidence>
<evidence type="ECO:0000256" key="1">
    <source>
        <dbReference type="ARBA" id="ARBA00022729"/>
    </source>
</evidence>
<gene>
    <name evidence="10" type="primary">LOC108696985</name>
</gene>
<dbReference type="GO" id="GO:0005771">
    <property type="term" value="C:multivesicular body"/>
    <property type="evidence" value="ECO:0007669"/>
    <property type="project" value="TreeGrafter"/>
</dbReference>
<dbReference type="GeneID" id="108696985"/>
<dbReference type="InterPro" id="IPR051077">
    <property type="entry name" value="Ca-dependent_lectin"/>
</dbReference>
<keyword evidence="7" id="KW-1133">Transmembrane helix</keyword>
<dbReference type="FunFam" id="3.10.100.10:FF:000045">
    <property type="entry name" value="Pulmonary surfactant-associated protein D"/>
    <property type="match status" value="1"/>
</dbReference>
<dbReference type="InterPro" id="IPR001304">
    <property type="entry name" value="C-type_lectin-like"/>
</dbReference>
<protein>
    <submittedName>
        <fullName evidence="10">Pulmonary surfactant-associated protein D isoform X1</fullName>
    </submittedName>
</protein>
<dbReference type="Gene3D" id="1.20.5.320">
    <property type="entry name" value="6-Phosphogluconate Dehydrogenase, domain 3"/>
    <property type="match status" value="1"/>
</dbReference>
<keyword evidence="9" id="KW-1185">Reference proteome</keyword>
<feature type="domain" description="C-type lectin" evidence="8">
    <location>
        <begin position="154"/>
        <end position="268"/>
    </location>
</feature>
<keyword evidence="2" id="KW-0430">Lectin</keyword>
<evidence type="ECO:0000256" key="7">
    <source>
        <dbReference type="SAM" id="Phobius"/>
    </source>
</evidence>
<dbReference type="Pfam" id="PF00059">
    <property type="entry name" value="Lectin_C"/>
    <property type="match status" value="1"/>
</dbReference>
<dbReference type="RefSeq" id="XP_041424873.1">
    <property type="nucleotide sequence ID" value="XM_041568939.1"/>
</dbReference>
<keyword evidence="7" id="KW-0472">Membrane</keyword>
<dbReference type="PROSITE" id="PS50041">
    <property type="entry name" value="C_TYPE_LECTIN_2"/>
    <property type="match status" value="1"/>
</dbReference>
<proteinExistence type="predicted"/>
<keyword evidence="1" id="KW-0732">Signal</keyword>
<dbReference type="GO" id="GO:0030246">
    <property type="term" value="F:carbohydrate binding"/>
    <property type="evidence" value="ECO:0007669"/>
    <property type="project" value="UniProtKB-KW"/>
</dbReference>
<reference evidence="10" key="1">
    <citation type="submission" date="2025-08" db="UniProtKB">
        <authorList>
            <consortium name="RefSeq"/>
        </authorList>
    </citation>
    <scope>IDENTIFICATION</scope>
    <source>
        <strain evidence="10">J_2021</strain>
        <tissue evidence="10">Erythrocytes</tissue>
    </source>
</reference>
<keyword evidence="3" id="KW-0106">Calcium</keyword>
<dbReference type="SMART" id="SM00034">
    <property type="entry name" value="CLECT"/>
    <property type="match status" value="1"/>
</dbReference>